<dbReference type="InterPro" id="IPR006447">
    <property type="entry name" value="Myb_dom_plants"/>
</dbReference>
<dbReference type="PROSITE" id="PS51294">
    <property type="entry name" value="HTH_MYB"/>
    <property type="match status" value="1"/>
</dbReference>
<dbReference type="OrthoDB" id="551907at2759"/>
<evidence type="ECO:0000313" key="8">
    <source>
        <dbReference type="Proteomes" id="UP000823388"/>
    </source>
</evidence>
<dbReference type="InterPro" id="IPR025756">
    <property type="entry name" value="Myb_CC_LHEQLE"/>
</dbReference>
<dbReference type="Gene3D" id="1.10.10.60">
    <property type="entry name" value="Homeodomain-like"/>
    <property type="match status" value="1"/>
</dbReference>
<dbReference type="PANTHER" id="PTHR31499:SF80">
    <property type="entry name" value="HTH MYB-TYPE DOMAIN-CONTAINING PROTEIN"/>
    <property type="match status" value="1"/>
</dbReference>
<sequence length="448" mass="48686">MRCLQVLVQFQAFVILMMNAKKIKLHDHHYGSPLCNPQMFPAAAAAGLSFHPGLVSSLPQQHGGAVSWLHEEYSPTPRTVPATQGSCVGADTAAFFAAEHLLGMPRFDLPLGTTTPPATMTTAKTPPFVRSPEAEQLYRPVDPMLLRDNSVRTYYVRPQQRDAPEAPPALKLPLQQQQQERGYALYGNGSTGRLLGSDPKAHSFSPHVTANTLLPAMEAPPGMQSPTENPLSRSCSIGAPGTHAGNVVAASGHGGAPSKTRIRWTQDLHERFVDCVNQLGGADKATPKGILKLMNSGGLTIYHIKSHLQKYRIAKYMPASTSEGKQEKRSAGNDAQNLDPSTGMQITEALRVQLDVQRRLHEQLEIQRNLQLRIEAQGKKLQKMFEEQLKASRTVMEPPPEEHTVQGVGAGAFAGVGEQDDEDAFDDVQLLPVAGSGYSDARFPSKIS</sequence>
<name>A0A8T0QQW6_PANVG</name>
<keyword evidence="8" id="KW-1185">Reference proteome</keyword>
<dbReference type="InterPro" id="IPR046955">
    <property type="entry name" value="PHR1-like"/>
</dbReference>
<dbReference type="SUPFAM" id="SSF46689">
    <property type="entry name" value="Homeodomain-like"/>
    <property type="match status" value="1"/>
</dbReference>
<evidence type="ECO:0000259" key="6">
    <source>
        <dbReference type="PROSITE" id="PS51294"/>
    </source>
</evidence>
<dbReference type="EMBL" id="CM029049">
    <property type="protein sequence ID" value="KAG2575469.1"/>
    <property type="molecule type" value="Genomic_DNA"/>
</dbReference>
<evidence type="ECO:0000256" key="2">
    <source>
        <dbReference type="ARBA" id="ARBA00023125"/>
    </source>
</evidence>
<dbReference type="NCBIfam" id="TIGR01557">
    <property type="entry name" value="myb_SHAQKYF"/>
    <property type="match status" value="1"/>
</dbReference>
<dbReference type="PANTHER" id="PTHR31499">
    <property type="entry name" value="MYB FAMILY TRANSCRIPTION FACTOR PHL11"/>
    <property type="match status" value="1"/>
</dbReference>
<dbReference type="AlphaFoldDB" id="A0A8T0QQW6"/>
<feature type="region of interest" description="Disordered" evidence="5">
    <location>
        <begin position="186"/>
        <end position="238"/>
    </location>
</feature>
<accession>A0A8T0QQW6</accession>
<evidence type="ECO:0000256" key="3">
    <source>
        <dbReference type="ARBA" id="ARBA00023163"/>
    </source>
</evidence>
<keyword evidence="1" id="KW-0805">Transcription regulation</keyword>
<dbReference type="FunFam" id="1.10.10.60:FF:000002">
    <property type="entry name" value="Myb family transcription factor"/>
    <property type="match status" value="1"/>
</dbReference>
<dbReference type="GO" id="GO:0003677">
    <property type="term" value="F:DNA binding"/>
    <property type="evidence" value="ECO:0007669"/>
    <property type="project" value="UniProtKB-KW"/>
</dbReference>
<reference evidence="7" key="1">
    <citation type="submission" date="2020-05" db="EMBL/GenBank/DDBJ databases">
        <title>WGS assembly of Panicum virgatum.</title>
        <authorList>
            <person name="Lovell J.T."/>
            <person name="Jenkins J."/>
            <person name="Shu S."/>
            <person name="Juenger T.E."/>
            <person name="Schmutz J."/>
        </authorList>
    </citation>
    <scope>NUCLEOTIDE SEQUENCE</scope>
    <source>
        <strain evidence="7">AP13</strain>
    </source>
</reference>
<comment type="caution">
    <text evidence="7">The sequence shown here is derived from an EMBL/GenBank/DDBJ whole genome shotgun (WGS) entry which is preliminary data.</text>
</comment>
<dbReference type="GO" id="GO:0003700">
    <property type="term" value="F:DNA-binding transcription factor activity"/>
    <property type="evidence" value="ECO:0007669"/>
    <property type="project" value="InterPro"/>
</dbReference>
<dbReference type="InterPro" id="IPR017930">
    <property type="entry name" value="Myb_dom"/>
</dbReference>
<protein>
    <recommendedName>
        <fullName evidence="6">HTH myb-type domain-containing protein</fullName>
    </recommendedName>
</protein>
<feature type="region of interest" description="Disordered" evidence="5">
    <location>
        <begin position="319"/>
        <end position="341"/>
    </location>
</feature>
<evidence type="ECO:0000256" key="4">
    <source>
        <dbReference type="ARBA" id="ARBA00023242"/>
    </source>
</evidence>
<feature type="compositionally biased region" description="Polar residues" evidence="5">
    <location>
        <begin position="224"/>
        <end position="235"/>
    </location>
</feature>
<dbReference type="Pfam" id="PF14379">
    <property type="entry name" value="Myb_CC_LHEQLE"/>
    <property type="match status" value="1"/>
</dbReference>
<dbReference type="InterPro" id="IPR001005">
    <property type="entry name" value="SANT/Myb"/>
</dbReference>
<proteinExistence type="predicted"/>
<evidence type="ECO:0000256" key="1">
    <source>
        <dbReference type="ARBA" id="ARBA00023015"/>
    </source>
</evidence>
<dbReference type="Pfam" id="PF00249">
    <property type="entry name" value="Myb_DNA-binding"/>
    <property type="match status" value="1"/>
</dbReference>
<feature type="domain" description="HTH myb-type" evidence="6">
    <location>
        <begin position="256"/>
        <end position="316"/>
    </location>
</feature>
<dbReference type="Proteomes" id="UP000823388">
    <property type="component" value="Chromosome 7K"/>
</dbReference>
<organism evidence="7 8">
    <name type="scientific">Panicum virgatum</name>
    <name type="common">Blackwell switchgrass</name>
    <dbReference type="NCBI Taxonomy" id="38727"/>
    <lineage>
        <taxon>Eukaryota</taxon>
        <taxon>Viridiplantae</taxon>
        <taxon>Streptophyta</taxon>
        <taxon>Embryophyta</taxon>
        <taxon>Tracheophyta</taxon>
        <taxon>Spermatophyta</taxon>
        <taxon>Magnoliopsida</taxon>
        <taxon>Liliopsida</taxon>
        <taxon>Poales</taxon>
        <taxon>Poaceae</taxon>
        <taxon>PACMAD clade</taxon>
        <taxon>Panicoideae</taxon>
        <taxon>Panicodae</taxon>
        <taxon>Paniceae</taxon>
        <taxon>Panicinae</taxon>
        <taxon>Panicum</taxon>
        <taxon>Panicum sect. Hiantes</taxon>
    </lineage>
</organism>
<keyword evidence="2" id="KW-0238">DNA-binding</keyword>
<keyword evidence="4" id="KW-0539">Nucleus</keyword>
<dbReference type="InterPro" id="IPR009057">
    <property type="entry name" value="Homeodomain-like_sf"/>
</dbReference>
<keyword evidence="3" id="KW-0804">Transcription</keyword>
<gene>
    <name evidence="7" type="ORF">PVAP13_7KG389300</name>
</gene>
<evidence type="ECO:0000256" key="5">
    <source>
        <dbReference type="SAM" id="MobiDB-lite"/>
    </source>
</evidence>
<evidence type="ECO:0000313" key="7">
    <source>
        <dbReference type="EMBL" id="KAG2575469.1"/>
    </source>
</evidence>